<proteinExistence type="predicted"/>
<dbReference type="InterPro" id="IPR002110">
    <property type="entry name" value="Ankyrin_rpt"/>
</dbReference>
<dbReference type="Pfam" id="PF00023">
    <property type="entry name" value="Ank"/>
    <property type="match status" value="1"/>
</dbReference>
<evidence type="ECO:0000256" key="2">
    <source>
        <dbReference type="ARBA" id="ARBA00023043"/>
    </source>
</evidence>
<dbReference type="InterPro" id="IPR036770">
    <property type="entry name" value="Ankyrin_rpt-contain_sf"/>
</dbReference>
<dbReference type="InterPro" id="IPR051637">
    <property type="entry name" value="Ank_repeat_dom-contain_49"/>
</dbReference>
<sequence>MVEAFDELIKAIDEANATEVRRIVALHPVLLEQTDSYGFTPLMHAVSCMSRKAVVIRELLDAGAAVNRQTDEGYTALHCAIDVNGEANLNSREVIALLVAAGADLTLRQHYGWTPLLRAVVEGTLDEVDSLLTAGADPNVALPMDTLPECNSGLTALMAAVTNADGEDVITFLLRAGANPLARNTDGATFSEYLDGLLAEYPSGDFSAKIRQCREVLRQHVAPEAEPIELDRKFLSNFIVR</sequence>
<dbReference type="EMBL" id="VBTY01000265">
    <property type="protein sequence ID" value="MDG3497030.1"/>
    <property type="molecule type" value="Genomic_DNA"/>
</dbReference>
<gene>
    <name evidence="4" type="ORF">FEV09_21040</name>
</gene>
<evidence type="ECO:0000256" key="1">
    <source>
        <dbReference type="ARBA" id="ARBA00022737"/>
    </source>
</evidence>
<feature type="repeat" description="ANK" evidence="3">
    <location>
        <begin position="72"/>
        <end position="110"/>
    </location>
</feature>
<feature type="repeat" description="ANK" evidence="3">
    <location>
        <begin position="37"/>
        <end position="71"/>
    </location>
</feature>
<dbReference type="Proteomes" id="UP001152872">
    <property type="component" value="Unassembled WGS sequence"/>
</dbReference>
<dbReference type="AlphaFoldDB" id="A0A9X4MEM9"/>
<reference evidence="4" key="1">
    <citation type="submission" date="2019-05" db="EMBL/GenBank/DDBJ databases">
        <title>Whole genome sequencing of Pseudanabaena catenata USMAC16.</title>
        <authorList>
            <person name="Khan Z."/>
            <person name="Omar W.M."/>
            <person name="Convey P."/>
            <person name="Merican F."/>
            <person name="Najimudin N."/>
        </authorList>
    </citation>
    <scope>NUCLEOTIDE SEQUENCE</scope>
    <source>
        <strain evidence="4">USMAC16</strain>
    </source>
</reference>
<evidence type="ECO:0000313" key="5">
    <source>
        <dbReference type="Proteomes" id="UP001152872"/>
    </source>
</evidence>
<comment type="caution">
    <text evidence="4">The sequence shown here is derived from an EMBL/GenBank/DDBJ whole genome shotgun (WGS) entry which is preliminary data.</text>
</comment>
<dbReference type="SUPFAM" id="SSF48403">
    <property type="entry name" value="Ankyrin repeat"/>
    <property type="match status" value="1"/>
</dbReference>
<organism evidence="4 5">
    <name type="scientific">Pseudanabaena catenata USMAC16</name>
    <dbReference type="NCBI Taxonomy" id="1855837"/>
    <lineage>
        <taxon>Bacteria</taxon>
        <taxon>Bacillati</taxon>
        <taxon>Cyanobacteriota</taxon>
        <taxon>Cyanophyceae</taxon>
        <taxon>Pseudanabaenales</taxon>
        <taxon>Pseudanabaenaceae</taxon>
        <taxon>Pseudanabaena</taxon>
    </lineage>
</organism>
<feature type="repeat" description="ANK" evidence="3">
    <location>
        <begin position="111"/>
        <end position="143"/>
    </location>
</feature>
<dbReference type="PANTHER" id="PTHR24180">
    <property type="entry name" value="CYCLIN-DEPENDENT KINASE INHIBITOR 2C-RELATED"/>
    <property type="match status" value="1"/>
</dbReference>
<evidence type="ECO:0000313" key="4">
    <source>
        <dbReference type="EMBL" id="MDG3497030.1"/>
    </source>
</evidence>
<dbReference type="PROSITE" id="PS50297">
    <property type="entry name" value="ANK_REP_REGION"/>
    <property type="match status" value="2"/>
</dbReference>
<protein>
    <submittedName>
        <fullName evidence="4">Ankyrin repeat domain-containing protein</fullName>
    </submittedName>
</protein>
<keyword evidence="2 3" id="KW-0040">ANK repeat</keyword>
<dbReference type="RefSeq" id="WP_009629233.1">
    <property type="nucleotide sequence ID" value="NZ_VBTY01000265.1"/>
</dbReference>
<name>A0A9X4MEM9_9CYAN</name>
<dbReference type="PROSITE" id="PS50088">
    <property type="entry name" value="ANK_REPEAT"/>
    <property type="match status" value="4"/>
</dbReference>
<dbReference type="PANTHER" id="PTHR24180:SF45">
    <property type="entry name" value="POLY [ADP-RIBOSE] POLYMERASE TANKYRASE"/>
    <property type="match status" value="1"/>
</dbReference>
<feature type="repeat" description="ANK" evidence="3">
    <location>
        <begin position="152"/>
        <end position="185"/>
    </location>
</feature>
<accession>A0A9X4MEM9</accession>
<dbReference type="Pfam" id="PF12796">
    <property type="entry name" value="Ank_2"/>
    <property type="match status" value="1"/>
</dbReference>
<evidence type="ECO:0000256" key="3">
    <source>
        <dbReference type="PROSITE-ProRule" id="PRU00023"/>
    </source>
</evidence>
<keyword evidence="1" id="KW-0677">Repeat</keyword>
<keyword evidence="5" id="KW-1185">Reference proteome</keyword>
<dbReference type="SMART" id="SM00248">
    <property type="entry name" value="ANK"/>
    <property type="match status" value="4"/>
</dbReference>
<dbReference type="Gene3D" id="1.25.40.20">
    <property type="entry name" value="Ankyrin repeat-containing domain"/>
    <property type="match status" value="2"/>
</dbReference>